<accession>A0A2P6QNL8</accession>
<name>A0A2P6QNL8_ROSCH</name>
<keyword evidence="10" id="KW-0675">Receptor</keyword>
<proteinExistence type="inferred from homology"/>
<feature type="transmembrane region" description="Helical" evidence="12">
    <location>
        <begin position="689"/>
        <end position="712"/>
    </location>
</feature>
<keyword evidence="4" id="KW-0433">Leucine-rich repeat</keyword>
<dbReference type="GO" id="GO:0005886">
    <property type="term" value="C:plasma membrane"/>
    <property type="evidence" value="ECO:0007669"/>
    <property type="project" value="UniProtKB-SubCell"/>
</dbReference>
<evidence type="ECO:0000256" key="2">
    <source>
        <dbReference type="ARBA" id="ARBA00009592"/>
    </source>
</evidence>
<evidence type="ECO:0000256" key="9">
    <source>
        <dbReference type="ARBA" id="ARBA00023136"/>
    </source>
</evidence>
<dbReference type="Proteomes" id="UP000238479">
    <property type="component" value="Chromosome 5"/>
</dbReference>
<dbReference type="Pfam" id="PF13855">
    <property type="entry name" value="LRR_8"/>
    <property type="match status" value="1"/>
</dbReference>
<dbReference type="InterPro" id="IPR032675">
    <property type="entry name" value="LRR_dom_sf"/>
</dbReference>
<keyword evidence="8 12" id="KW-1133">Transmembrane helix</keyword>
<gene>
    <name evidence="15" type="ORF">RchiOBHm_Chr5g0083581</name>
</gene>
<evidence type="ECO:0000259" key="14">
    <source>
        <dbReference type="Pfam" id="PF08263"/>
    </source>
</evidence>
<keyword evidence="7" id="KW-0677">Repeat</keyword>
<dbReference type="Pfam" id="PF00560">
    <property type="entry name" value="LRR_1"/>
    <property type="match status" value="6"/>
</dbReference>
<organism evidence="15 16">
    <name type="scientific">Rosa chinensis</name>
    <name type="common">China rose</name>
    <dbReference type="NCBI Taxonomy" id="74649"/>
    <lineage>
        <taxon>Eukaryota</taxon>
        <taxon>Viridiplantae</taxon>
        <taxon>Streptophyta</taxon>
        <taxon>Embryophyta</taxon>
        <taxon>Tracheophyta</taxon>
        <taxon>Spermatophyta</taxon>
        <taxon>Magnoliopsida</taxon>
        <taxon>eudicotyledons</taxon>
        <taxon>Gunneridae</taxon>
        <taxon>Pentapetalae</taxon>
        <taxon>rosids</taxon>
        <taxon>fabids</taxon>
        <taxon>Rosales</taxon>
        <taxon>Rosaceae</taxon>
        <taxon>Rosoideae</taxon>
        <taxon>Rosoideae incertae sedis</taxon>
        <taxon>Rosa</taxon>
    </lineage>
</organism>
<dbReference type="InterPro" id="IPR001611">
    <property type="entry name" value="Leu-rich_rpt"/>
</dbReference>
<dbReference type="SUPFAM" id="SSF52058">
    <property type="entry name" value="L domain-like"/>
    <property type="match status" value="3"/>
</dbReference>
<evidence type="ECO:0000313" key="16">
    <source>
        <dbReference type="Proteomes" id="UP000238479"/>
    </source>
</evidence>
<evidence type="ECO:0000256" key="7">
    <source>
        <dbReference type="ARBA" id="ARBA00022737"/>
    </source>
</evidence>
<dbReference type="Pfam" id="PF08263">
    <property type="entry name" value="LRRNT_2"/>
    <property type="match status" value="1"/>
</dbReference>
<evidence type="ECO:0000256" key="13">
    <source>
        <dbReference type="SAM" id="SignalP"/>
    </source>
</evidence>
<protein>
    <submittedName>
        <fullName evidence="15">Putative leucine-rich repeat-containing, plant-type, leucine-rich repeat domain, L</fullName>
    </submittedName>
</protein>
<dbReference type="OMA" id="HDGGIAM"/>
<evidence type="ECO:0000256" key="1">
    <source>
        <dbReference type="ARBA" id="ARBA00004251"/>
    </source>
</evidence>
<evidence type="ECO:0000256" key="12">
    <source>
        <dbReference type="SAM" id="Phobius"/>
    </source>
</evidence>
<dbReference type="InterPro" id="IPR003591">
    <property type="entry name" value="Leu-rich_rpt_typical-subtyp"/>
</dbReference>
<keyword evidence="16" id="KW-1185">Reference proteome</keyword>
<keyword evidence="6 13" id="KW-0732">Signal</keyword>
<dbReference type="PANTHER" id="PTHR48063">
    <property type="entry name" value="LRR RECEPTOR-LIKE KINASE"/>
    <property type="match status" value="1"/>
</dbReference>
<keyword evidence="11" id="KW-0325">Glycoprotein</keyword>
<reference evidence="15 16" key="1">
    <citation type="journal article" date="2018" name="Nat. Genet.">
        <title>The Rosa genome provides new insights in the design of modern roses.</title>
        <authorList>
            <person name="Bendahmane M."/>
        </authorList>
    </citation>
    <scope>NUCLEOTIDE SEQUENCE [LARGE SCALE GENOMIC DNA]</scope>
    <source>
        <strain evidence="16">cv. Old Blush</strain>
    </source>
</reference>
<feature type="domain" description="Leucine-rich repeat-containing N-terminal plant-type" evidence="14">
    <location>
        <begin position="23"/>
        <end position="57"/>
    </location>
</feature>
<comment type="similarity">
    <text evidence="2">Belongs to the RLP family.</text>
</comment>
<feature type="chain" id="PRO_5015186139" evidence="13">
    <location>
        <begin position="21"/>
        <end position="748"/>
    </location>
</feature>
<dbReference type="Gene3D" id="3.80.10.10">
    <property type="entry name" value="Ribonuclease Inhibitor"/>
    <property type="match status" value="4"/>
</dbReference>
<sequence length="748" mass="82834">MAQCLSFLLILIFFSTHIHACSQTERTSLLAFALTLSSPSFNWTSSNCCHWEGITCNQDDLVTHLSLPSKGLRRNGAISPLSSLKNLTHLTYLNLSRNSLYSSSGQTRLFLSFNHLEILDLSYNLLSGELPISPLSGSIRMLDLSSNSFNGDIPSSFFQQAWNLTSFNVSNNSFTGFLPTSICFTSSPLIRVLDFSFNKFNGSISPGIGECSKLKVFRAGKNNLSGILPEDMYSVTTLEQISLPLNSLYGVLGDGILNLTNLAILDLHFNQFSGMLPLHFGKLSKLKLLLLHFNNLKGPLPPALMNCTSLIEVNLAANHFEGDLSMYNFSKLSRLRKLDLLKNQFTGTFPTSLYSCESLKAIRLSANDIEGEIQPEILSLKSLAYLSLSFNRLTNITRAIKILMHCESLMFLSLAASFEEEEVPADLGMMADFDGFQNLRVLDLSDNEVTGQIPIWLSKLKKLEVLNLNSNKFTGPIPSQLGTLPRLFHVDLGFNNLISGEFPKELCSLPMLVSQNNLSTNSDLELPIYLTVDGKRAQQYNSLLYFPGAIILQSNSITGNIPIEIGQLQFLRVLSLKKNFFTGKIPNQISNLKQLATLDLSVNHFSGNIPASLTSLNFLAVFNISYNNLEGQIPTGTQFQGFSASAFEGNPNLCGPPLPNECQPLPNDGIDGDDNNNSRNVNSEHQVPWILVSAVPGFVVGFWAVCGSLIFIKTWRYAYFQFLDNTYDSLYVMIVVGIKKMKRRVNGS</sequence>
<evidence type="ECO:0000256" key="8">
    <source>
        <dbReference type="ARBA" id="ARBA00022989"/>
    </source>
</evidence>
<dbReference type="SMART" id="SM00369">
    <property type="entry name" value="LRR_TYP"/>
    <property type="match status" value="6"/>
</dbReference>
<comment type="caution">
    <text evidence="15">The sequence shown here is derived from an EMBL/GenBank/DDBJ whole genome shotgun (WGS) entry which is preliminary data.</text>
</comment>
<comment type="subcellular location">
    <subcellularLocation>
        <location evidence="1">Cell membrane</location>
        <topology evidence="1">Single-pass type I membrane protein</topology>
    </subcellularLocation>
</comment>
<dbReference type="AlphaFoldDB" id="A0A2P6QNL8"/>
<evidence type="ECO:0000256" key="3">
    <source>
        <dbReference type="ARBA" id="ARBA00022475"/>
    </source>
</evidence>
<evidence type="ECO:0000256" key="10">
    <source>
        <dbReference type="ARBA" id="ARBA00023170"/>
    </source>
</evidence>
<keyword evidence="3" id="KW-1003">Cell membrane</keyword>
<dbReference type="EMBL" id="PDCK01000043">
    <property type="protein sequence ID" value="PRQ35771.1"/>
    <property type="molecule type" value="Genomic_DNA"/>
</dbReference>
<feature type="signal peptide" evidence="13">
    <location>
        <begin position="1"/>
        <end position="20"/>
    </location>
</feature>
<dbReference type="PANTHER" id="PTHR48063:SF46">
    <property type="entry name" value="LEUCINE-RICH REPEAT-CONTAINING N-TERMINAL PLANT-TYPE DOMAIN-CONTAINING PROTEIN"/>
    <property type="match status" value="1"/>
</dbReference>
<keyword evidence="9 12" id="KW-0472">Membrane</keyword>
<evidence type="ECO:0000256" key="5">
    <source>
        <dbReference type="ARBA" id="ARBA00022692"/>
    </source>
</evidence>
<dbReference type="InterPro" id="IPR013210">
    <property type="entry name" value="LRR_N_plant-typ"/>
</dbReference>
<evidence type="ECO:0000256" key="4">
    <source>
        <dbReference type="ARBA" id="ARBA00022614"/>
    </source>
</evidence>
<evidence type="ECO:0000256" key="11">
    <source>
        <dbReference type="ARBA" id="ARBA00023180"/>
    </source>
</evidence>
<keyword evidence="5 12" id="KW-0812">Transmembrane</keyword>
<dbReference type="FunFam" id="3.80.10.10:FF:000213">
    <property type="entry name" value="Tyrosine-sulfated glycopeptide receptor 1"/>
    <property type="match status" value="1"/>
</dbReference>
<dbReference type="InterPro" id="IPR046956">
    <property type="entry name" value="RLP23-like"/>
</dbReference>
<evidence type="ECO:0000313" key="15">
    <source>
        <dbReference type="EMBL" id="PRQ35771.1"/>
    </source>
</evidence>
<evidence type="ECO:0000256" key="6">
    <source>
        <dbReference type="ARBA" id="ARBA00022729"/>
    </source>
</evidence>
<dbReference type="Gramene" id="PRQ35771">
    <property type="protein sequence ID" value="PRQ35771"/>
    <property type="gene ID" value="RchiOBHm_Chr5g0083581"/>
</dbReference>
<dbReference type="OrthoDB" id="685357at2759"/>
<dbReference type="FunFam" id="3.80.10.10:FF:000095">
    <property type="entry name" value="LRR receptor-like serine/threonine-protein kinase GSO1"/>
    <property type="match status" value="1"/>
</dbReference>